<dbReference type="Proteomes" id="UP000002630">
    <property type="component" value="Unassembled WGS sequence"/>
</dbReference>
<evidence type="ECO:0000256" key="3">
    <source>
        <dbReference type="ARBA" id="ARBA00022833"/>
    </source>
</evidence>
<proteinExistence type="predicted"/>
<keyword evidence="7" id="KW-1185">Reference proteome</keyword>
<dbReference type="AlphaFoldDB" id="D8LPV3"/>
<evidence type="ECO:0000256" key="2">
    <source>
        <dbReference type="ARBA" id="ARBA00022771"/>
    </source>
</evidence>
<feature type="domain" description="Zinc finger RING-type eukaryotic" evidence="5">
    <location>
        <begin position="51"/>
        <end position="74"/>
    </location>
</feature>
<evidence type="ECO:0000256" key="1">
    <source>
        <dbReference type="ARBA" id="ARBA00022723"/>
    </source>
</evidence>
<protein>
    <recommendedName>
        <fullName evidence="5">Zinc finger RING-type eukaryotic domain-containing protein</fullName>
    </recommendedName>
</protein>
<evidence type="ECO:0000313" key="7">
    <source>
        <dbReference type="Proteomes" id="UP000002630"/>
    </source>
</evidence>
<keyword evidence="1" id="KW-0479">Metal-binding</keyword>
<dbReference type="Pfam" id="PF13445">
    <property type="entry name" value="zf-RING_UBOX"/>
    <property type="match status" value="1"/>
</dbReference>
<dbReference type="InParanoid" id="D8LPV3"/>
<dbReference type="Gene3D" id="3.30.40.10">
    <property type="entry name" value="Zinc/RING finger domain, C3HC4 (zinc finger)"/>
    <property type="match status" value="1"/>
</dbReference>
<dbReference type="InterPro" id="IPR027370">
    <property type="entry name" value="Znf-RING_euk"/>
</dbReference>
<dbReference type="EMBL" id="FN649760">
    <property type="protein sequence ID" value="CBN79874.1"/>
    <property type="molecule type" value="Genomic_DNA"/>
</dbReference>
<sequence>MHTTTTIDPTAASAWDVEALEGGDESGRDTDAPSNASISSGRGGREVHSVCPICLGKFEEPVTLTSCLHTFCHTWLGRGRTPTEVQNIRARGRIERGLPVGKAWHRRRSRAWG</sequence>
<accession>D8LPV3</accession>
<dbReference type="OrthoDB" id="654191at2759"/>
<evidence type="ECO:0000259" key="5">
    <source>
        <dbReference type="Pfam" id="PF13445"/>
    </source>
</evidence>
<name>D8LPV3_ECTSI</name>
<evidence type="ECO:0000313" key="6">
    <source>
        <dbReference type="EMBL" id="CBN79874.1"/>
    </source>
</evidence>
<keyword evidence="2" id="KW-0863">Zinc-finger</keyword>
<feature type="region of interest" description="Disordered" evidence="4">
    <location>
        <begin position="1"/>
        <end position="47"/>
    </location>
</feature>
<dbReference type="GO" id="GO:0008270">
    <property type="term" value="F:zinc ion binding"/>
    <property type="evidence" value="ECO:0007669"/>
    <property type="project" value="UniProtKB-KW"/>
</dbReference>
<keyword evidence="3" id="KW-0862">Zinc</keyword>
<gene>
    <name evidence="6" type="ORF">Esi_0538_0001</name>
</gene>
<reference evidence="6 7" key="1">
    <citation type="journal article" date="2010" name="Nature">
        <title>The Ectocarpus genome and the independent evolution of multicellularity in brown algae.</title>
        <authorList>
            <person name="Cock J.M."/>
            <person name="Sterck L."/>
            <person name="Rouze P."/>
            <person name="Scornet D."/>
            <person name="Allen A.E."/>
            <person name="Amoutzias G."/>
            <person name="Anthouard V."/>
            <person name="Artiguenave F."/>
            <person name="Aury J.M."/>
            <person name="Badger J.H."/>
            <person name="Beszteri B."/>
            <person name="Billiau K."/>
            <person name="Bonnet E."/>
            <person name="Bothwell J.H."/>
            <person name="Bowler C."/>
            <person name="Boyen C."/>
            <person name="Brownlee C."/>
            <person name="Carrano C.J."/>
            <person name="Charrier B."/>
            <person name="Cho G.Y."/>
            <person name="Coelho S.M."/>
            <person name="Collen J."/>
            <person name="Corre E."/>
            <person name="Da Silva C."/>
            <person name="Delage L."/>
            <person name="Delaroque N."/>
            <person name="Dittami S.M."/>
            <person name="Doulbeau S."/>
            <person name="Elias M."/>
            <person name="Farnham G."/>
            <person name="Gachon C.M."/>
            <person name="Gschloessl B."/>
            <person name="Heesch S."/>
            <person name="Jabbari K."/>
            <person name="Jubin C."/>
            <person name="Kawai H."/>
            <person name="Kimura K."/>
            <person name="Kloareg B."/>
            <person name="Kupper F.C."/>
            <person name="Lang D."/>
            <person name="Le Bail A."/>
            <person name="Leblanc C."/>
            <person name="Lerouge P."/>
            <person name="Lohr M."/>
            <person name="Lopez P.J."/>
            <person name="Martens C."/>
            <person name="Maumus F."/>
            <person name="Michel G."/>
            <person name="Miranda-Saavedra D."/>
            <person name="Morales J."/>
            <person name="Moreau H."/>
            <person name="Motomura T."/>
            <person name="Nagasato C."/>
            <person name="Napoli C.A."/>
            <person name="Nelson D.R."/>
            <person name="Nyvall-Collen P."/>
            <person name="Peters A.F."/>
            <person name="Pommier C."/>
            <person name="Potin P."/>
            <person name="Poulain J."/>
            <person name="Quesneville H."/>
            <person name="Read B."/>
            <person name="Rensing S.A."/>
            <person name="Ritter A."/>
            <person name="Rousvoal S."/>
            <person name="Samanta M."/>
            <person name="Samson G."/>
            <person name="Schroeder D.C."/>
            <person name="Segurens B."/>
            <person name="Strittmatter M."/>
            <person name="Tonon T."/>
            <person name="Tregear J.W."/>
            <person name="Valentin K."/>
            <person name="von Dassow P."/>
            <person name="Yamagishi T."/>
            <person name="Van de Peer Y."/>
            <person name="Wincker P."/>
        </authorList>
    </citation>
    <scope>NUCLEOTIDE SEQUENCE [LARGE SCALE GENOMIC DNA]</scope>
    <source>
        <strain evidence="7">Ec32 / CCAP1310/4</strain>
    </source>
</reference>
<organism evidence="6 7">
    <name type="scientific">Ectocarpus siliculosus</name>
    <name type="common">Brown alga</name>
    <name type="synonym">Conferva siliculosa</name>
    <dbReference type="NCBI Taxonomy" id="2880"/>
    <lineage>
        <taxon>Eukaryota</taxon>
        <taxon>Sar</taxon>
        <taxon>Stramenopiles</taxon>
        <taxon>Ochrophyta</taxon>
        <taxon>PX clade</taxon>
        <taxon>Phaeophyceae</taxon>
        <taxon>Ectocarpales</taxon>
        <taxon>Ectocarpaceae</taxon>
        <taxon>Ectocarpus</taxon>
    </lineage>
</organism>
<dbReference type="InterPro" id="IPR013083">
    <property type="entry name" value="Znf_RING/FYVE/PHD"/>
</dbReference>
<evidence type="ECO:0000256" key="4">
    <source>
        <dbReference type="SAM" id="MobiDB-lite"/>
    </source>
</evidence>
<dbReference type="SUPFAM" id="SSF57850">
    <property type="entry name" value="RING/U-box"/>
    <property type="match status" value="1"/>
</dbReference>